<sequence>MFFRLALGFLSSLSISLALAGAPGAESRPAPARAVVELFTSQGCSQCPPADALLNSLAERDDVVALAYHVDYWDYIGWEDTFGDKAFSDRQRSYAKSWGSTRIYTPQMVVNGSEGVVGSKRDAVQDAMASAQLPLEVALQRHGDMLAVTIPPDADLGDANIWLVRYLVRADVAIDAGENAGKKMAYTQVVTDRQILGMWEAETGAQIKLPLTALPNTRPGNTGFAVLVQNERNGLPGPILGAGVYEF</sequence>
<keyword evidence="3" id="KW-1185">Reference proteome</keyword>
<dbReference type="SUPFAM" id="SSF52833">
    <property type="entry name" value="Thioredoxin-like"/>
    <property type="match status" value="1"/>
</dbReference>
<keyword evidence="1" id="KW-0732">Signal</keyword>
<evidence type="ECO:0000313" key="2">
    <source>
        <dbReference type="EMBL" id="KKB08311.1"/>
    </source>
</evidence>
<accession>A0A0F5FHH9</accession>
<dbReference type="Proteomes" id="UP000033649">
    <property type="component" value="Unassembled WGS sequence"/>
</dbReference>
<dbReference type="Pfam" id="PF06764">
    <property type="entry name" value="DUF1223"/>
    <property type="match status" value="1"/>
</dbReference>
<organism evidence="2 3">
    <name type="scientific">Devosia chinhatensis</name>
    <dbReference type="NCBI Taxonomy" id="429727"/>
    <lineage>
        <taxon>Bacteria</taxon>
        <taxon>Pseudomonadati</taxon>
        <taxon>Pseudomonadota</taxon>
        <taxon>Alphaproteobacteria</taxon>
        <taxon>Hyphomicrobiales</taxon>
        <taxon>Devosiaceae</taxon>
        <taxon>Devosia</taxon>
    </lineage>
</organism>
<dbReference type="PATRIC" id="fig|429727.3.peg.2890"/>
<dbReference type="EMBL" id="JZEY01000061">
    <property type="protein sequence ID" value="KKB08311.1"/>
    <property type="molecule type" value="Genomic_DNA"/>
</dbReference>
<feature type="signal peptide" evidence="1">
    <location>
        <begin position="1"/>
        <end position="20"/>
    </location>
</feature>
<dbReference type="PANTHER" id="PTHR36057:SF1">
    <property type="entry name" value="LIPOPROTEIN LIPID ATTACHMENT SITE-LIKE PROTEIN, PUTATIVE (DUF1223)-RELATED"/>
    <property type="match status" value="1"/>
</dbReference>
<protein>
    <submittedName>
        <fullName evidence="2">Uncharacterized protein</fullName>
    </submittedName>
</protein>
<reference evidence="2 3" key="1">
    <citation type="submission" date="2015-03" db="EMBL/GenBank/DDBJ databases">
        <authorList>
            <person name="Hassan Y."/>
            <person name="Lepp D."/>
            <person name="Li X.-Z."/>
            <person name="Zhou T."/>
        </authorList>
    </citation>
    <scope>NUCLEOTIDE SEQUENCE [LARGE SCALE GENOMIC DNA]</scope>
    <source>
        <strain evidence="2 3">IPL18</strain>
    </source>
</reference>
<name>A0A0F5FHH9_9HYPH</name>
<dbReference type="AlphaFoldDB" id="A0A0F5FHH9"/>
<dbReference type="STRING" id="429727.VE26_14100"/>
<dbReference type="InterPro" id="IPR036249">
    <property type="entry name" value="Thioredoxin-like_sf"/>
</dbReference>
<proteinExistence type="predicted"/>
<comment type="caution">
    <text evidence="2">The sequence shown here is derived from an EMBL/GenBank/DDBJ whole genome shotgun (WGS) entry which is preliminary data.</text>
</comment>
<dbReference type="InterPro" id="IPR010634">
    <property type="entry name" value="DUF1223"/>
</dbReference>
<evidence type="ECO:0000256" key="1">
    <source>
        <dbReference type="SAM" id="SignalP"/>
    </source>
</evidence>
<feature type="chain" id="PRO_5002486370" evidence="1">
    <location>
        <begin position="21"/>
        <end position="247"/>
    </location>
</feature>
<evidence type="ECO:0000313" key="3">
    <source>
        <dbReference type="Proteomes" id="UP000033649"/>
    </source>
</evidence>
<dbReference type="PANTHER" id="PTHR36057">
    <property type="match status" value="1"/>
</dbReference>
<gene>
    <name evidence="2" type="ORF">VE26_14100</name>
</gene>